<name>A0A4Y1WUS7_9BACT</name>
<dbReference type="GO" id="GO:0016020">
    <property type="term" value="C:membrane"/>
    <property type="evidence" value="ECO:0007669"/>
    <property type="project" value="InterPro"/>
</dbReference>
<dbReference type="Proteomes" id="UP000318946">
    <property type="component" value="Chromosome"/>
</dbReference>
<dbReference type="PROSITE" id="PS51257">
    <property type="entry name" value="PROKAR_LIPOPROTEIN"/>
    <property type="match status" value="1"/>
</dbReference>
<organism evidence="1 2">
    <name type="scientific">Alistipes communis</name>
    <dbReference type="NCBI Taxonomy" id="2585118"/>
    <lineage>
        <taxon>Bacteria</taxon>
        <taxon>Pseudomonadati</taxon>
        <taxon>Bacteroidota</taxon>
        <taxon>Bacteroidia</taxon>
        <taxon>Bacteroidales</taxon>
        <taxon>Rikenellaceae</taxon>
        <taxon>Alistipes</taxon>
    </lineage>
</organism>
<dbReference type="RefSeq" id="WP_141413117.1">
    <property type="nucleotide sequence ID" value="NZ_AP019735.1"/>
</dbReference>
<dbReference type="EMBL" id="AP019735">
    <property type="protein sequence ID" value="BBL04761.1"/>
    <property type="molecule type" value="Genomic_DNA"/>
</dbReference>
<evidence type="ECO:0000313" key="1">
    <source>
        <dbReference type="EMBL" id="BBL04761.1"/>
    </source>
</evidence>
<keyword evidence="2" id="KW-1185">Reference proteome</keyword>
<gene>
    <name evidence="1" type="ORF">A5CBH24_20740</name>
</gene>
<proteinExistence type="predicted"/>
<dbReference type="GeneID" id="78342792"/>
<accession>A0A4Y1WUS7</accession>
<evidence type="ECO:0008006" key="3">
    <source>
        <dbReference type="Google" id="ProtNLM"/>
    </source>
</evidence>
<dbReference type="OrthoDB" id="2505409at2"/>
<dbReference type="GO" id="GO:0005509">
    <property type="term" value="F:calcium ion binding"/>
    <property type="evidence" value="ECO:0007669"/>
    <property type="project" value="InterPro"/>
</dbReference>
<sequence length="540" mass="60521">MKLLTITLLMTCTLLCGCCGSDCGTADASLDYAAINAQAAEQYLRPIRPGYEGRNPFWNGFAKKFIYAPAFDFDEVAGAANYRFTVVPLGEETQASWSFTADSPKAALTPVWGEIPVGRVRLTVEGLDASGKVLGKAGEREFLRDYPFTGPYTPAVRDYRQAALMGLLYIHRMPEIQYWAEHTEPDMNYRHNTYPCKIIGATIRAEALLARLLPAHKEQATRIARNAAQFLIDQSRPAGDPLAFFPPTYYKDLIASKRTENQNKTMTMEAASAGHAFLDLYDLTGDKTYYDRALGIADTYVRLQREDGSLPIKVDFVTGEPVNDACAMLHPLLRYFQRLKADYGVETYAEAQAEGERWMRDVAIRNFDMTGQFEDVTVLGLQPYENLTNCTAAPYAAYLLSKEAPSAEDLADAVDLARFSEDQFTFWDTPLTENGIKDKATPCVYEQYKYQKPVDNSACNVADAMLSLYEATGEEIYLAKGKALIDNITVVQNAVNGQIPTTWDFRPTKSDRNRTYWINCSYSSISSLLRLEKLLAERQK</sequence>
<dbReference type="GO" id="GO:0004571">
    <property type="term" value="F:mannosyl-oligosaccharide 1,2-alpha-mannosidase activity"/>
    <property type="evidence" value="ECO:0007669"/>
    <property type="project" value="InterPro"/>
</dbReference>
<dbReference type="SUPFAM" id="SSF48225">
    <property type="entry name" value="Seven-hairpin glycosidases"/>
    <property type="match status" value="1"/>
</dbReference>
<reference evidence="2" key="1">
    <citation type="submission" date="2019-06" db="EMBL/GenBank/DDBJ databases">
        <title>Alistipes onderdonkii subsp. vulgaris subsp. nov., Alistipes dispar sp. nov. and Alistipes communis sp. nov., isolated from human faeces, and creation of Alistipes onderdonkii subsp. onderdonkii subsp. nov.</title>
        <authorList>
            <person name="Sakamoto M."/>
            <person name="Ikeyama N."/>
            <person name="Ogata Y."/>
            <person name="Suda W."/>
            <person name="Iino T."/>
            <person name="Hattori M."/>
            <person name="Ohkuma M."/>
        </authorList>
    </citation>
    <scope>NUCLEOTIDE SEQUENCE [LARGE SCALE GENOMIC DNA]</scope>
    <source>
        <strain evidence="2">5CBH24</strain>
    </source>
</reference>
<dbReference type="KEGG" id="acou:A5CBH24_20740"/>
<protein>
    <recommendedName>
        <fullName evidence="3">Lipoprotein</fullName>
    </recommendedName>
</protein>
<dbReference type="AlphaFoldDB" id="A0A4Y1WUS7"/>
<dbReference type="InterPro" id="IPR036026">
    <property type="entry name" value="Seven-hairpin_glycosidases"/>
</dbReference>
<evidence type="ECO:0000313" key="2">
    <source>
        <dbReference type="Proteomes" id="UP000318946"/>
    </source>
</evidence>